<protein>
    <submittedName>
        <fullName evidence="1">Uncharacterized protein</fullName>
    </submittedName>
</protein>
<proteinExistence type="predicted"/>
<dbReference type="EMBL" id="JAHRIQ010025326">
    <property type="protein sequence ID" value="MEQ2229627.1"/>
    <property type="molecule type" value="Genomic_DNA"/>
</dbReference>
<reference evidence="1 2" key="1">
    <citation type="submission" date="2021-06" db="EMBL/GenBank/DDBJ databases">
        <authorList>
            <person name="Palmer J.M."/>
        </authorList>
    </citation>
    <scope>NUCLEOTIDE SEQUENCE [LARGE SCALE GENOMIC DNA]</scope>
    <source>
        <strain evidence="2">if_2019</strain>
        <tissue evidence="1">Muscle</tissue>
    </source>
</reference>
<evidence type="ECO:0000313" key="1">
    <source>
        <dbReference type="EMBL" id="MEQ2229627.1"/>
    </source>
</evidence>
<comment type="caution">
    <text evidence="1">The sequence shown here is derived from an EMBL/GenBank/DDBJ whole genome shotgun (WGS) entry which is preliminary data.</text>
</comment>
<gene>
    <name evidence="1" type="ORF">ILYODFUR_020719</name>
</gene>
<name>A0ABV0TDL4_9TELE</name>
<sequence length="88" mass="9623">MHLVKQLKEWEESAGCQTLPGWSLYSLGKRQGGQAMAAIAVQSAMKTVSLSLLLDLPAVCHQFRLSLSLKHTVKIQKSITTNLKPSSC</sequence>
<keyword evidence="2" id="KW-1185">Reference proteome</keyword>
<organism evidence="1 2">
    <name type="scientific">Ilyodon furcidens</name>
    <name type="common">goldbreast splitfin</name>
    <dbReference type="NCBI Taxonomy" id="33524"/>
    <lineage>
        <taxon>Eukaryota</taxon>
        <taxon>Metazoa</taxon>
        <taxon>Chordata</taxon>
        <taxon>Craniata</taxon>
        <taxon>Vertebrata</taxon>
        <taxon>Euteleostomi</taxon>
        <taxon>Actinopterygii</taxon>
        <taxon>Neopterygii</taxon>
        <taxon>Teleostei</taxon>
        <taxon>Neoteleostei</taxon>
        <taxon>Acanthomorphata</taxon>
        <taxon>Ovalentaria</taxon>
        <taxon>Atherinomorphae</taxon>
        <taxon>Cyprinodontiformes</taxon>
        <taxon>Goodeidae</taxon>
        <taxon>Ilyodon</taxon>
    </lineage>
</organism>
<evidence type="ECO:0000313" key="2">
    <source>
        <dbReference type="Proteomes" id="UP001482620"/>
    </source>
</evidence>
<accession>A0ABV0TDL4</accession>
<dbReference type="Proteomes" id="UP001482620">
    <property type="component" value="Unassembled WGS sequence"/>
</dbReference>